<protein>
    <submittedName>
        <fullName evidence="1">Uncharacterized protein</fullName>
    </submittedName>
</protein>
<gene>
    <name evidence="1" type="ORF">AT746_12860</name>
</gene>
<keyword evidence="2" id="KW-1185">Reference proteome</keyword>
<dbReference type="EMBL" id="CP013650">
    <property type="protein sequence ID" value="ALS99066.1"/>
    <property type="molecule type" value="Genomic_DNA"/>
</dbReference>
<dbReference type="AlphaFoldDB" id="A0A0U2RNZ0"/>
<dbReference type="STRING" id="1526571.AT746_12860"/>
<accession>A0A0U2RNZ0</accession>
<evidence type="ECO:0000313" key="1">
    <source>
        <dbReference type="EMBL" id="ALS99066.1"/>
    </source>
</evidence>
<reference evidence="1 2" key="1">
    <citation type="submission" date="2015-12" db="EMBL/GenBank/DDBJ databases">
        <title>Complete genome of Lacimicrobium alkaliphilum KCTC 32984.</title>
        <authorList>
            <person name="Kim S.-G."/>
            <person name="Lee Y.-J."/>
        </authorList>
    </citation>
    <scope>NUCLEOTIDE SEQUENCE [LARGE SCALE GENOMIC DNA]</scope>
    <source>
        <strain evidence="1 2">YelD216</strain>
    </source>
</reference>
<evidence type="ECO:0000313" key="2">
    <source>
        <dbReference type="Proteomes" id="UP000068447"/>
    </source>
</evidence>
<sequence length="118" mass="13315">MWLNKVLRFFSPPDKILVNEAMSLNLKEVAVFGCGDLGLAIVQRLDEAQIRISSWFDSSIPEGEHRLLGKPIKPASEVVNMDSAAFLIIASEAYAEEIMQQCRNRGFEGRFISLETWL</sequence>
<dbReference type="KEGG" id="lal:AT746_12860"/>
<organism evidence="1 2">
    <name type="scientific">Lacimicrobium alkaliphilum</name>
    <dbReference type="NCBI Taxonomy" id="1526571"/>
    <lineage>
        <taxon>Bacteria</taxon>
        <taxon>Pseudomonadati</taxon>
        <taxon>Pseudomonadota</taxon>
        <taxon>Gammaproteobacteria</taxon>
        <taxon>Alteromonadales</taxon>
        <taxon>Alteromonadaceae</taxon>
        <taxon>Lacimicrobium</taxon>
    </lineage>
</organism>
<dbReference type="Proteomes" id="UP000068447">
    <property type="component" value="Chromosome"/>
</dbReference>
<proteinExistence type="predicted"/>
<name>A0A0U2RNZ0_9ALTE</name>
<dbReference type="Gene3D" id="3.40.50.720">
    <property type="entry name" value="NAD(P)-binding Rossmann-like Domain"/>
    <property type="match status" value="1"/>
</dbReference>